<sequence>MEMPKAELSTPSSTPLASLQIKKEDETLKAVSFPSAGDRAPNHGDDLRSLLLPDAHHLPVTPPSAIETNFTCYFALDFLKPGHDQYVYRHANGLCVIGLAPTHVALKEEGGVVRVDFNVGKSDRSEMKVTGKRKRNAKHFESNTALCKVFTNGNFFLARCCVKGSLLEVNDRLIKQPDLLNTSADREGYLAIVMPKPADWLKIKDSLLNYEDYKKLRGII</sequence>
<dbReference type="EMBL" id="CM037030">
    <property type="protein sequence ID" value="KAH7650679.1"/>
    <property type="molecule type" value="Genomic_DNA"/>
</dbReference>
<evidence type="ECO:0000313" key="2">
    <source>
        <dbReference type="Proteomes" id="UP000827976"/>
    </source>
</evidence>
<organism evidence="1 2">
    <name type="scientific">Dioscorea alata</name>
    <name type="common">Purple yam</name>
    <dbReference type="NCBI Taxonomy" id="55571"/>
    <lineage>
        <taxon>Eukaryota</taxon>
        <taxon>Viridiplantae</taxon>
        <taxon>Streptophyta</taxon>
        <taxon>Embryophyta</taxon>
        <taxon>Tracheophyta</taxon>
        <taxon>Spermatophyta</taxon>
        <taxon>Magnoliopsida</taxon>
        <taxon>Liliopsida</taxon>
        <taxon>Dioscoreales</taxon>
        <taxon>Dioscoreaceae</taxon>
        <taxon>Dioscorea</taxon>
    </lineage>
</organism>
<accession>A0ACB7TSF0</accession>
<keyword evidence="2" id="KW-1185">Reference proteome</keyword>
<dbReference type="Proteomes" id="UP000827976">
    <property type="component" value="Chromosome 20"/>
</dbReference>
<gene>
    <name evidence="1" type="ORF">IHE45_20G004900</name>
</gene>
<comment type="caution">
    <text evidence="1">The sequence shown here is derived from an EMBL/GenBank/DDBJ whole genome shotgun (WGS) entry which is preliminary data.</text>
</comment>
<name>A0ACB7TSF0_DIOAL</name>
<protein>
    <submittedName>
        <fullName evidence="1">Glycine cleavage system H protein</fullName>
    </submittedName>
</protein>
<reference evidence="2" key="1">
    <citation type="journal article" date="2022" name="Nat. Commun.">
        <title>Chromosome evolution and the genetic basis of agronomically important traits in greater yam.</title>
        <authorList>
            <person name="Bredeson J.V."/>
            <person name="Lyons J.B."/>
            <person name="Oniyinde I.O."/>
            <person name="Okereke N.R."/>
            <person name="Kolade O."/>
            <person name="Nnabue I."/>
            <person name="Nwadili C.O."/>
            <person name="Hribova E."/>
            <person name="Parker M."/>
            <person name="Nwogha J."/>
            <person name="Shu S."/>
            <person name="Carlson J."/>
            <person name="Kariba R."/>
            <person name="Muthemba S."/>
            <person name="Knop K."/>
            <person name="Barton G.J."/>
            <person name="Sherwood A.V."/>
            <person name="Lopez-Montes A."/>
            <person name="Asiedu R."/>
            <person name="Jamnadass R."/>
            <person name="Muchugi A."/>
            <person name="Goodstein D."/>
            <person name="Egesi C.N."/>
            <person name="Featherston J."/>
            <person name="Asfaw A."/>
            <person name="Simpson G.G."/>
            <person name="Dolezel J."/>
            <person name="Hendre P.S."/>
            <person name="Van Deynze A."/>
            <person name="Kumar P.L."/>
            <person name="Obidiegwu J.E."/>
            <person name="Bhattacharjee R."/>
            <person name="Rokhsar D.S."/>
        </authorList>
    </citation>
    <scope>NUCLEOTIDE SEQUENCE [LARGE SCALE GENOMIC DNA]</scope>
    <source>
        <strain evidence="2">cv. TDa95/00328</strain>
    </source>
</reference>
<proteinExistence type="predicted"/>
<evidence type="ECO:0000313" key="1">
    <source>
        <dbReference type="EMBL" id="KAH7650679.1"/>
    </source>
</evidence>